<dbReference type="InterPro" id="IPR004111">
    <property type="entry name" value="Repressor_TetR_C"/>
</dbReference>
<dbReference type="InterPro" id="IPR036271">
    <property type="entry name" value="Tet_transcr_reg_TetR-rel_C_sf"/>
</dbReference>
<dbReference type="PROSITE" id="PS50977">
    <property type="entry name" value="HTH_TETR_2"/>
    <property type="match status" value="1"/>
</dbReference>
<keyword evidence="1" id="KW-0678">Repressor</keyword>
<dbReference type="Gene3D" id="1.10.357.10">
    <property type="entry name" value="Tetracycline Repressor, domain 2"/>
    <property type="match status" value="1"/>
</dbReference>
<dbReference type="PANTHER" id="PTHR44846:SF17">
    <property type="entry name" value="GNTR-FAMILY TRANSCRIPTIONAL REGULATOR"/>
    <property type="match status" value="1"/>
</dbReference>
<dbReference type="SUPFAM" id="SSF48498">
    <property type="entry name" value="Tetracyclin repressor-like, C-terminal domain"/>
    <property type="match status" value="1"/>
</dbReference>
<sequence>MTAPYQQIAAGIRARISTGELGQGERVPSTRELMREYGVAMATATKALTTLQQEGLVHSRPGVGTVVGPARRTPVRDGEPALGRDEVVRVAIALADAEGLAALSMRRIASELGVSTMGLYRHVGGKDALVLQMVDRAIADFPFPPDEPAGWREGIETAARLQWAAYRRHLWLPGAVTIGRPQLLPSLLSHTDAVLRAVGRFGVDPSTAMYAAITVFGYVRGVALNLESEALAEQDTGMTADEWAGEQADRLAVLAGELPGFRGLGEGFDFDFDLDQLFEFGLQLVLDGLGVRLEPVRSRLR</sequence>
<dbReference type="PANTHER" id="PTHR44846">
    <property type="entry name" value="MANNOSYL-D-GLYCERATE TRANSPORT/METABOLISM SYSTEM REPRESSOR MNGR-RELATED"/>
    <property type="match status" value="1"/>
</dbReference>
<dbReference type="InterPro" id="IPR009057">
    <property type="entry name" value="Homeodomain-like_sf"/>
</dbReference>
<dbReference type="GO" id="GO:0046677">
    <property type="term" value="P:response to antibiotic"/>
    <property type="evidence" value="ECO:0007669"/>
    <property type="project" value="InterPro"/>
</dbReference>
<evidence type="ECO:0000259" key="7">
    <source>
        <dbReference type="PROSITE" id="PS50949"/>
    </source>
</evidence>
<dbReference type="Gene3D" id="1.10.10.10">
    <property type="entry name" value="Winged helix-like DNA-binding domain superfamily/Winged helix DNA-binding domain"/>
    <property type="match status" value="1"/>
</dbReference>
<dbReference type="GO" id="GO:0045892">
    <property type="term" value="P:negative regulation of DNA-templated transcription"/>
    <property type="evidence" value="ECO:0007669"/>
    <property type="project" value="InterPro"/>
</dbReference>
<gene>
    <name evidence="9" type="ORF">HDA39_004580</name>
</gene>
<dbReference type="Pfam" id="PF00440">
    <property type="entry name" value="TetR_N"/>
    <property type="match status" value="1"/>
</dbReference>
<dbReference type="PRINTS" id="PR00400">
    <property type="entry name" value="TETREPRESSOR"/>
</dbReference>
<dbReference type="GO" id="GO:0003677">
    <property type="term" value="F:DNA binding"/>
    <property type="evidence" value="ECO:0007669"/>
    <property type="project" value="UniProtKB-UniRule"/>
</dbReference>
<dbReference type="Pfam" id="PF00392">
    <property type="entry name" value="GntR"/>
    <property type="match status" value="1"/>
</dbReference>
<evidence type="ECO:0000256" key="5">
    <source>
        <dbReference type="PROSITE-ProRule" id="PRU00335"/>
    </source>
</evidence>
<evidence type="ECO:0000313" key="9">
    <source>
        <dbReference type="EMBL" id="MBB5837846.1"/>
    </source>
</evidence>
<feature type="DNA-binding region" description="H-T-H motif" evidence="5">
    <location>
        <begin position="104"/>
        <end position="123"/>
    </location>
</feature>
<dbReference type="SUPFAM" id="SSF46689">
    <property type="entry name" value="Homeodomain-like"/>
    <property type="match status" value="1"/>
</dbReference>
<protein>
    <submittedName>
        <fullName evidence="9">DNA-binding transcriptional regulator YhcF (GntR family)</fullName>
    </submittedName>
</protein>
<proteinExistence type="predicted"/>
<dbReference type="Proteomes" id="UP000549971">
    <property type="component" value="Unassembled WGS sequence"/>
</dbReference>
<name>A0A7W9J934_9ACTN</name>
<comment type="caution">
    <text evidence="9">The sequence shown here is derived from an EMBL/GenBank/DDBJ whole genome shotgun (WGS) entry which is preliminary data.</text>
</comment>
<dbReference type="Gene3D" id="1.10.10.60">
    <property type="entry name" value="Homeodomain-like"/>
    <property type="match status" value="1"/>
</dbReference>
<accession>A0A7W9J934</accession>
<evidence type="ECO:0000256" key="3">
    <source>
        <dbReference type="ARBA" id="ARBA00023125"/>
    </source>
</evidence>
<evidence type="ECO:0000259" key="8">
    <source>
        <dbReference type="PROSITE" id="PS50977"/>
    </source>
</evidence>
<dbReference type="AlphaFoldDB" id="A0A7W9J934"/>
<dbReference type="EMBL" id="JACHMY010000001">
    <property type="protein sequence ID" value="MBB5837846.1"/>
    <property type="molecule type" value="Genomic_DNA"/>
</dbReference>
<keyword evidence="3 5" id="KW-0238">DNA-binding</keyword>
<dbReference type="Pfam" id="PF02909">
    <property type="entry name" value="TetR_C_1"/>
    <property type="match status" value="1"/>
</dbReference>
<feature type="domain" description="HTH gntR-type" evidence="7">
    <location>
        <begin position="2"/>
        <end position="70"/>
    </location>
</feature>
<keyword evidence="4" id="KW-0804">Transcription</keyword>
<dbReference type="InterPro" id="IPR036390">
    <property type="entry name" value="WH_DNA-bd_sf"/>
</dbReference>
<evidence type="ECO:0000256" key="2">
    <source>
        <dbReference type="ARBA" id="ARBA00023015"/>
    </source>
</evidence>
<evidence type="ECO:0000256" key="4">
    <source>
        <dbReference type="ARBA" id="ARBA00023163"/>
    </source>
</evidence>
<dbReference type="RefSeq" id="WP_184798183.1">
    <property type="nucleotide sequence ID" value="NZ_JACHMY010000001.1"/>
</dbReference>
<reference evidence="9 10" key="1">
    <citation type="submission" date="2020-08" db="EMBL/GenBank/DDBJ databases">
        <title>Sequencing the genomes of 1000 actinobacteria strains.</title>
        <authorList>
            <person name="Klenk H.-P."/>
        </authorList>
    </citation>
    <scope>NUCLEOTIDE SEQUENCE [LARGE SCALE GENOMIC DNA]</scope>
    <source>
        <strain evidence="9 10">DSM 28967</strain>
    </source>
</reference>
<dbReference type="SUPFAM" id="SSF46785">
    <property type="entry name" value="Winged helix' DNA-binding domain"/>
    <property type="match status" value="1"/>
</dbReference>
<dbReference type="InterPro" id="IPR000524">
    <property type="entry name" value="Tscrpt_reg_HTH_GntR"/>
</dbReference>
<dbReference type="SMART" id="SM00345">
    <property type="entry name" value="HTH_GNTR"/>
    <property type="match status" value="1"/>
</dbReference>
<feature type="region of interest" description="Disordered" evidence="6">
    <location>
        <begin position="60"/>
        <end position="79"/>
    </location>
</feature>
<evidence type="ECO:0000256" key="1">
    <source>
        <dbReference type="ARBA" id="ARBA00022491"/>
    </source>
</evidence>
<dbReference type="InterPro" id="IPR001647">
    <property type="entry name" value="HTH_TetR"/>
</dbReference>
<dbReference type="PROSITE" id="PS50949">
    <property type="entry name" value="HTH_GNTR"/>
    <property type="match status" value="1"/>
</dbReference>
<keyword evidence="2" id="KW-0805">Transcription regulation</keyword>
<evidence type="ECO:0000313" key="10">
    <source>
        <dbReference type="Proteomes" id="UP000549971"/>
    </source>
</evidence>
<keyword evidence="10" id="KW-1185">Reference proteome</keyword>
<dbReference type="InterPro" id="IPR036388">
    <property type="entry name" value="WH-like_DNA-bd_sf"/>
</dbReference>
<organism evidence="9 10">
    <name type="scientific">Kribbella italica</name>
    <dbReference type="NCBI Taxonomy" id="1540520"/>
    <lineage>
        <taxon>Bacteria</taxon>
        <taxon>Bacillati</taxon>
        <taxon>Actinomycetota</taxon>
        <taxon>Actinomycetes</taxon>
        <taxon>Propionibacteriales</taxon>
        <taxon>Kribbellaceae</taxon>
        <taxon>Kribbella</taxon>
    </lineage>
</organism>
<feature type="domain" description="HTH tetR-type" evidence="8">
    <location>
        <begin position="81"/>
        <end position="141"/>
    </location>
</feature>
<dbReference type="GO" id="GO:0003700">
    <property type="term" value="F:DNA-binding transcription factor activity"/>
    <property type="evidence" value="ECO:0007669"/>
    <property type="project" value="InterPro"/>
</dbReference>
<dbReference type="InterPro" id="IPR050679">
    <property type="entry name" value="Bact_HTH_transcr_reg"/>
</dbReference>
<dbReference type="InterPro" id="IPR003012">
    <property type="entry name" value="Tet_transcr_reg_TetR"/>
</dbReference>
<dbReference type="CDD" id="cd07377">
    <property type="entry name" value="WHTH_GntR"/>
    <property type="match status" value="1"/>
</dbReference>
<evidence type="ECO:0000256" key="6">
    <source>
        <dbReference type="SAM" id="MobiDB-lite"/>
    </source>
</evidence>